<dbReference type="InterPro" id="IPR034620">
    <property type="entry name" value="Cis-3-h-L-Pro_dehydratase"/>
</dbReference>
<dbReference type="SUPFAM" id="SSF54826">
    <property type="entry name" value="Enolase N-terminal domain-like"/>
    <property type="match status" value="1"/>
</dbReference>
<dbReference type="Gene3D" id="3.30.390.10">
    <property type="entry name" value="Enolase-like, N-terminal domain"/>
    <property type="match status" value="1"/>
</dbReference>
<dbReference type="Proteomes" id="UP001515683">
    <property type="component" value="Unassembled WGS sequence"/>
</dbReference>
<reference evidence="2 3" key="1">
    <citation type="journal article" date="2019" name="bioRxiv">
        <title>Bacteria contribute to plant secondary compound degradation in a generalist herbivore system.</title>
        <authorList>
            <person name="Francoeur C.B."/>
            <person name="Khadempour L."/>
            <person name="Moreira-Soto R.D."/>
            <person name="Gotting K."/>
            <person name="Book A.J."/>
            <person name="Pinto-Tomas A.A."/>
            <person name="Keefover-Ring K."/>
            <person name="Currie C.R."/>
        </authorList>
    </citation>
    <scope>NUCLEOTIDE SEQUENCE [LARGE SCALE GENOMIC DNA]</scope>
    <source>
        <strain evidence="2">Acro-835</strain>
    </source>
</reference>
<dbReference type="SFLD" id="SFLDG00180">
    <property type="entry name" value="muconate_cycloisomerase"/>
    <property type="match status" value="1"/>
</dbReference>
<gene>
    <name evidence="2" type="ORF">F3J40_18485</name>
</gene>
<dbReference type="InterPro" id="IPR054855">
    <property type="entry name" value="HProlDhtase"/>
</dbReference>
<dbReference type="PANTHER" id="PTHR48080">
    <property type="entry name" value="D-GALACTONATE DEHYDRATASE-RELATED"/>
    <property type="match status" value="1"/>
</dbReference>
<keyword evidence="3" id="KW-1185">Reference proteome</keyword>
<dbReference type="InterPro" id="IPR034593">
    <property type="entry name" value="DgoD-like"/>
</dbReference>
<dbReference type="InterPro" id="IPR013342">
    <property type="entry name" value="Mandelate_racemase_C"/>
</dbReference>
<dbReference type="InterPro" id="IPR013341">
    <property type="entry name" value="Mandelate_racemase_N_dom"/>
</dbReference>
<dbReference type="RefSeq" id="WP_167016919.1">
    <property type="nucleotide sequence ID" value="NZ_VWXF01000009.1"/>
</dbReference>
<proteinExistence type="predicted"/>
<evidence type="ECO:0000313" key="2">
    <source>
        <dbReference type="EMBL" id="NIF23569.1"/>
    </source>
</evidence>
<protein>
    <submittedName>
        <fullName evidence="2">Mandelate racemase</fullName>
    </submittedName>
</protein>
<dbReference type="InterPro" id="IPR036849">
    <property type="entry name" value="Enolase-like_C_sf"/>
</dbReference>
<evidence type="ECO:0000313" key="3">
    <source>
        <dbReference type="Proteomes" id="UP001515683"/>
    </source>
</evidence>
<accession>A0ABX0RFM1</accession>
<evidence type="ECO:0000259" key="1">
    <source>
        <dbReference type="SMART" id="SM00922"/>
    </source>
</evidence>
<dbReference type="Pfam" id="PF02746">
    <property type="entry name" value="MR_MLE_N"/>
    <property type="match status" value="1"/>
</dbReference>
<comment type="caution">
    <text evidence="2">The sequence shown here is derived from an EMBL/GenBank/DDBJ whole genome shotgun (WGS) entry which is preliminary data.</text>
</comment>
<feature type="domain" description="Mandelate racemase/muconate lactonizing enzyme C-terminal" evidence="1">
    <location>
        <begin position="142"/>
        <end position="235"/>
    </location>
</feature>
<dbReference type="InterPro" id="IPR029017">
    <property type="entry name" value="Enolase-like_N"/>
</dbReference>
<dbReference type="SUPFAM" id="SSF51604">
    <property type="entry name" value="Enolase C-terminal domain-like"/>
    <property type="match status" value="1"/>
</dbReference>
<dbReference type="NCBIfam" id="NF043002">
    <property type="entry name" value="HProlDhtase"/>
    <property type="match status" value="1"/>
</dbReference>
<name>A0ABX0RFM1_9GAMM</name>
<dbReference type="SFLD" id="SFLDS00001">
    <property type="entry name" value="Enolase"/>
    <property type="match status" value="1"/>
</dbReference>
<dbReference type="Pfam" id="PF13378">
    <property type="entry name" value="MR_MLE_C"/>
    <property type="match status" value="1"/>
</dbReference>
<dbReference type="EMBL" id="VWXF01000009">
    <property type="protein sequence ID" value="NIF23569.1"/>
    <property type="molecule type" value="Genomic_DNA"/>
</dbReference>
<sequence>MKIVKISIHQIDLTLKDTYSWSNQSYDVFDSTVILIETDSGLTGTGEICPLGPSYLPAYAEDARAGLYLLAKGLIGEDPLQLGKINQKMDALLKGHPYVKSAIDMACWDLLGKATSQPVYNLLGGRLQEKVTLFKVVSRQEPDAMAAKLREYQQQGFRQFQMKVGANASEDIDRIFAVSEMLDSGNVLAADANTGWKQHEAVRVVKAIRGVDIYIEQPCLSYEECLAVRRHSDHPFILDECMDDLRVLLRGYQDSAMDVVNLKVSRIGGLTKARQFRDLCVSLGINLTIEDSWGGEIATAALNHLAHSTPRECHFQSSAFHEYHRIKIADGGPRIENGYMIASDEPGLGVMPDMNVLGDAVAIITQ</sequence>
<dbReference type="Gene3D" id="3.20.20.120">
    <property type="entry name" value="Enolase-like C-terminal domain"/>
    <property type="match status" value="1"/>
</dbReference>
<dbReference type="InterPro" id="IPR029065">
    <property type="entry name" value="Enolase_C-like"/>
</dbReference>
<dbReference type="SFLD" id="SFLDF00555">
    <property type="entry name" value="cis-3-hydroxy-L-proline_dehydr"/>
    <property type="match status" value="1"/>
</dbReference>
<dbReference type="SMART" id="SM00922">
    <property type="entry name" value="MR_MLE"/>
    <property type="match status" value="1"/>
</dbReference>
<organism evidence="2 3">
    <name type="scientific">Candidatus Pantoea multigeneris</name>
    <dbReference type="NCBI Taxonomy" id="2608357"/>
    <lineage>
        <taxon>Bacteria</taxon>
        <taxon>Pseudomonadati</taxon>
        <taxon>Pseudomonadota</taxon>
        <taxon>Gammaproteobacteria</taxon>
        <taxon>Enterobacterales</taxon>
        <taxon>Erwiniaceae</taxon>
        <taxon>Pantoea</taxon>
    </lineage>
</organism>